<evidence type="ECO:0000259" key="6">
    <source>
        <dbReference type="PROSITE" id="PS51293"/>
    </source>
</evidence>
<dbReference type="PROSITE" id="PS51293">
    <property type="entry name" value="SANT"/>
    <property type="match status" value="2"/>
</dbReference>
<dbReference type="PROSITE" id="PS50090">
    <property type="entry name" value="MYB_LIKE"/>
    <property type="match status" value="4"/>
</dbReference>
<feature type="domain" description="SANT" evidence="6">
    <location>
        <begin position="340"/>
        <end position="382"/>
    </location>
</feature>
<keyword evidence="4" id="KW-0539">Nucleus</keyword>
<evidence type="ECO:0000256" key="1">
    <source>
        <dbReference type="ARBA" id="ARBA00023015"/>
    </source>
</evidence>
<feature type="domain" description="Myb-like" evidence="5">
    <location>
        <begin position="328"/>
        <end position="378"/>
    </location>
</feature>
<dbReference type="GO" id="GO:0019185">
    <property type="term" value="C:snRNA-activating protein complex"/>
    <property type="evidence" value="ECO:0007669"/>
    <property type="project" value="TreeGrafter"/>
</dbReference>
<dbReference type="PANTHER" id="PTHR46621">
    <property type="entry name" value="SNRNA-ACTIVATING PROTEIN COMPLEX SUBUNIT 4"/>
    <property type="match status" value="1"/>
</dbReference>
<dbReference type="InterPro" id="IPR001005">
    <property type="entry name" value="SANT/Myb"/>
</dbReference>
<evidence type="ECO:0000259" key="7">
    <source>
        <dbReference type="PROSITE" id="PS51294"/>
    </source>
</evidence>
<dbReference type="SMART" id="SM00717">
    <property type="entry name" value="SANT"/>
    <property type="match status" value="5"/>
</dbReference>
<comment type="caution">
    <text evidence="8">The sequence shown here is derived from an EMBL/GenBank/DDBJ whole genome shotgun (WGS) entry which is preliminary data.</text>
</comment>
<feature type="domain" description="SANT" evidence="6">
    <location>
        <begin position="177"/>
        <end position="231"/>
    </location>
</feature>
<gene>
    <name evidence="8" type="ORF">FWILDA_LOCUS7766</name>
</gene>
<dbReference type="GO" id="GO:0042796">
    <property type="term" value="P:snRNA transcription by RNA polymerase III"/>
    <property type="evidence" value="ECO:0007669"/>
    <property type="project" value="TreeGrafter"/>
</dbReference>
<evidence type="ECO:0000313" key="9">
    <source>
        <dbReference type="Proteomes" id="UP001153678"/>
    </source>
</evidence>
<feature type="domain" description="Myb-like" evidence="5">
    <location>
        <begin position="228"/>
        <end position="274"/>
    </location>
</feature>
<reference evidence="8" key="1">
    <citation type="submission" date="2022-08" db="EMBL/GenBank/DDBJ databases">
        <authorList>
            <person name="Kallberg Y."/>
            <person name="Tangrot J."/>
            <person name="Rosling A."/>
        </authorList>
    </citation>
    <scope>NUCLEOTIDE SEQUENCE</scope>
    <source>
        <strain evidence="8">Wild A</strain>
    </source>
</reference>
<keyword evidence="2" id="KW-0238">DNA-binding</keyword>
<evidence type="ECO:0000256" key="3">
    <source>
        <dbReference type="ARBA" id="ARBA00023163"/>
    </source>
</evidence>
<dbReference type="OrthoDB" id="2143914at2759"/>
<dbReference type="InterPro" id="IPR051575">
    <property type="entry name" value="Myb-like_DNA-bd"/>
</dbReference>
<dbReference type="InterPro" id="IPR017884">
    <property type="entry name" value="SANT_dom"/>
</dbReference>
<dbReference type="EMBL" id="CAMKVN010001559">
    <property type="protein sequence ID" value="CAI2176802.1"/>
    <property type="molecule type" value="Genomic_DNA"/>
</dbReference>
<dbReference type="GO" id="GO:0000978">
    <property type="term" value="F:RNA polymerase II cis-regulatory region sequence-specific DNA binding"/>
    <property type="evidence" value="ECO:0007669"/>
    <property type="project" value="TreeGrafter"/>
</dbReference>
<sequence>MFARQVFVHTAQNETTLNGLKIGRNFYKFNINSLLECFVKYNIRLNSSVSTIIHQTQKLSINKDEDESFNTSNANSKSSVIQATKPSLFKQMKSSTEKKLSVEELKEKTARIASMYKNQIELKEWTEEETKLLLMASKIHGNRWKFINRHYFNYRTLHSIKCKWYREKVKYENSHKTITSRWTPEEDDLLIKGIEKYGKGHWRKISRMLPNKEDLQVFRRYNFINYTKRGNFTEEEDNLLCDLLKKYGGNYWQKIADEMNRPVSTIIKHYNMVLLNAAKFPNWTDKENELIRDSILKYGKDWKMIQKLLPHRLSLSIKEHVRSGSLVDPYYNNGFWQVNETMRLVKAIGLYGKNWRKVSDFVETRSPKQCSGHFRDCFLRKGLEPYILISEQKNIS</sequence>
<dbReference type="Gene3D" id="1.10.10.60">
    <property type="entry name" value="Homeodomain-like"/>
    <property type="match status" value="5"/>
</dbReference>
<keyword evidence="1" id="KW-0805">Transcription regulation</keyword>
<proteinExistence type="predicted"/>
<dbReference type="PROSITE" id="PS51294">
    <property type="entry name" value="HTH_MYB"/>
    <property type="match status" value="3"/>
</dbReference>
<evidence type="ECO:0000256" key="4">
    <source>
        <dbReference type="ARBA" id="ARBA00023242"/>
    </source>
</evidence>
<dbReference type="Pfam" id="PF00249">
    <property type="entry name" value="Myb_DNA-binding"/>
    <property type="match status" value="5"/>
</dbReference>
<keyword evidence="3" id="KW-0804">Transcription</keyword>
<dbReference type="GO" id="GO:0042795">
    <property type="term" value="P:snRNA transcription by RNA polymerase II"/>
    <property type="evidence" value="ECO:0007669"/>
    <property type="project" value="TreeGrafter"/>
</dbReference>
<feature type="domain" description="HTH myb-type" evidence="7">
    <location>
        <begin position="343"/>
        <end position="382"/>
    </location>
</feature>
<dbReference type="PANTHER" id="PTHR46621:SF1">
    <property type="entry name" value="SNRNA-ACTIVATING PROTEIN COMPLEX SUBUNIT 4"/>
    <property type="match status" value="1"/>
</dbReference>
<evidence type="ECO:0000256" key="2">
    <source>
        <dbReference type="ARBA" id="ARBA00023125"/>
    </source>
</evidence>
<dbReference type="SUPFAM" id="SSF46689">
    <property type="entry name" value="Homeodomain-like"/>
    <property type="match status" value="4"/>
</dbReference>
<accession>A0A9W4SQF2</accession>
<feature type="domain" description="Myb-like" evidence="5">
    <location>
        <begin position="180"/>
        <end position="225"/>
    </location>
</feature>
<organism evidence="8 9">
    <name type="scientific">Funneliformis geosporum</name>
    <dbReference type="NCBI Taxonomy" id="1117311"/>
    <lineage>
        <taxon>Eukaryota</taxon>
        <taxon>Fungi</taxon>
        <taxon>Fungi incertae sedis</taxon>
        <taxon>Mucoromycota</taxon>
        <taxon>Glomeromycotina</taxon>
        <taxon>Glomeromycetes</taxon>
        <taxon>Glomerales</taxon>
        <taxon>Glomeraceae</taxon>
        <taxon>Funneliformis</taxon>
    </lineage>
</organism>
<dbReference type="AlphaFoldDB" id="A0A9W4SQF2"/>
<dbReference type="Proteomes" id="UP001153678">
    <property type="component" value="Unassembled WGS sequence"/>
</dbReference>
<dbReference type="InterPro" id="IPR009057">
    <property type="entry name" value="Homeodomain-like_sf"/>
</dbReference>
<dbReference type="CDD" id="cd00167">
    <property type="entry name" value="SANT"/>
    <property type="match status" value="5"/>
</dbReference>
<evidence type="ECO:0000259" key="5">
    <source>
        <dbReference type="PROSITE" id="PS50090"/>
    </source>
</evidence>
<dbReference type="GO" id="GO:0001006">
    <property type="term" value="F:RNA polymerase III type 3 promoter sequence-specific DNA binding"/>
    <property type="evidence" value="ECO:0007669"/>
    <property type="project" value="TreeGrafter"/>
</dbReference>
<evidence type="ECO:0000313" key="8">
    <source>
        <dbReference type="EMBL" id="CAI2176802.1"/>
    </source>
</evidence>
<feature type="domain" description="HTH myb-type" evidence="7">
    <location>
        <begin position="174"/>
        <end position="229"/>
    </location>
</feature>
<keyword evidence="9" id="KW-1185">Reference proteome</keyword>
<feature type="domain" description="HTH myb-type" evidence="7">
    <location>
        <begin position="230"/>
        <end position="278"/>
    </location>
</feature>
<dbReference type="InterPro" id="IPR017930">
    <property type="entry name" value="Myb_dom"/>
</dbReference>
<feature type="domain" description="Myb-like" evidence="5">
    <location>
        <begin position="117"/>
        <end position="168"/>
    </location>
</feature>
<protein>
    <submittedName>
        <fullName evidence="8">16172_t:CDS:1</fullName>
    </submittedName>
</protein>
<name>A0A9W4SQF2_9GLOM</name>